<dbReference type="PANTHER" id="PTHR46046:SF3">
    <property type="entry name" value="PEPTIDYL-PROLYL CIS-TRANS ISOMERASE FKBP10"/>
    <property type="match status" value="1"/>
</dbReference>
<evidence type="ECO:0000256" key="1">
    <source>
        <dbReference type="ARBA" id="ARBA00022737"/>
    </source>
</evidence>
<dbReference type="InterPro" id="IPR011992">
    <property type="entry name" value="EF-hand-dom_pair"/>
</dbReference>
<feature type="domain" description="EF-hand" evidence="2">
    <location>
        <begin position="80"/>
        <end position="115"/>
    </location>
</feature>
<keyword evidence="4" id="KW-1185">Reference proteome</keyword>
<name>A0ABR3LRK4_9TELE</name>
<evidence type="ECO:0000259" key="2">
    <source>
        <dbReference type="PROSITE" id="PS50222"/>
    </source>
</evidence>
<feature type="domain" description="EF-hand" evidence="2">
    <location>
        <begin position="43"/>
        <end position="70"/>
    </location>
</feature>
<reference evidence="3 4" key="1">
    <citation type="submission" date="2023-09" db="EMBL/GenBank/DDBJ databases">
        <authorList>
            <person name="Wang M."/>
        </authorList>
    </citation>
    <scope>NUCLEOTIDE SEQUENCE [LARGE SCALE GENOMIC DNA]</scope>
    <source>
        <strain evidence="3">GT-2023</strain>
        <tissue evidence="3">Liver</tissue>
    </source>
</reference>
<dbReference type="PROSITE" id="PS50222">
    <property type="entry name" value="EF_HAND_2"/>
    <property type="match status" value="2"/>
</dbReference>
<sequence length="121" mass="13871">MEETALGVPSNAVLMFELELLQLQKGVPEGFLFIWLQDSPEPLFQAMDMNQDQEVPLEEFSAFIKIQVGEGRGRLHPGIDSDIVLRDMFKNQDRNADSKITEDELNIIVNEEEEVLKHEEL</sequence>
<dbReference type="Proteomes" id="UP001558613">
    <property type="component" value="Unassembled WGS sequence"/>
</dbReference>
<keyword evidence="1" id="KW-0677">Repeat</keyword>
<organism evidence="3 4">
    <name type="scientific">Cirrhinus molitorella</name>
    <name type="common">mud carp</name>
    <dbReference type="NCBI Taxonomy" id="172907"/>
    <lineage>
        <taxon>Eukaryota</taxon>
        <taxon>Metazoa</taxon>
        <taxon>Chordata</taxon>
        <taxon>Craniata</taxon>
        <taxon>Vertebrata</taxon>
        <taxon>Euteleostomi</taxon>
        <taxon>Actinopterygii</taxon>
        <taxon>Neopterygii</taxon>
        <taxon>Teleostei</taxon>
        <taxon>Ostariophysi</taxon>
        <taxon>Cypriniformes</taxon>
        <taxon>Cyprinidae</taxon>
        <taxon>Labeoninae</taxon>
        <taxon>Labeonini</taxon>
        <taxon>Cirrhinus</taxon>
    </lineage>
</organism>
<dbReference type="SUPFAM" id="SSF47473">
    <property type="entry name" value="EF-hand"/>
    <property type="match status" value="1"/>
</dbReference>
<comment type="caution">
    <text evidence="3">The sequence shown here is derived from an EMBL/GenBank/DDBJ whole genome shotgun (WGS) entry which is preliminary data.</text>
</comment>
<protein>
    <recommendedName>
        <fullName evidence="2">EF-hand domain-containing protein</fullName>
    </recommendedName>
</protein>
<evidence type="ECO:0000313" key="4">
    <source>
        <dbReference type="Proteomes" id="UP001558613"/>
    </source>
</evidence>
<gene>
    <name evidence="3" type="ORF">QQF64_013576</name>
</gene>
<accession>A0ABR3LRK4</accession>
<dbReference type="EMBL" id="JAYMGO010000019">
    <property type="protein sequence ID" value="KAL1255515.1"/>
    <property type="molecule type" value="Genomic_DNA"/>
</dbReference>
<dbReference type="Gene3D" id="1.10.238.10">
    <property type="entry name" value="EF-hand"/>
    <property type="match status" value="1"/>
</dbReference>
<evidence type="ECO:0000313" key="3">
    <source>
        <dbReference type="EMBL" id="KAL1255515.1"/>
    </source>
</evidence>
<dbReference type="InterPro" id="IPR051989">
    <property type="entry name" value="FKBP-like_isomerase"/>
</dbReference>
<dbReference type="InterPro" id="IPR002048">
    <property type="entry name" value="EF_hand_dom"/>
</dbReference>
<proteinExistence type="predicted"/>
<dbReference type="PANTHER" id="PTHR46046">
    <property type="entry name" value="PEPTIDYLPROLYL ISOMERASE"/>
    <property type="match status" value="1"/>
</dbReference>